<dbReference type="Pfam" id="PF13525">
    <property type="entry name" value="YfiO"/>
    <property type="match status" value="2"/>
</dbReference>
<keyword evidence="2" id="KW-0472">Membrane</keyword>
<keyword evidence="1" id="KW-0732">Signal</keyword>
<dbReference type="Proteomes" id="UP000249518">
    <property type="component" value="Unassembled WGS sequence"/>
</dbReference>
<evidence type="ECO:0000256" key="1">
    <source>
        <dbReference type="ARBA" id="ARBA00022729"/>
    </source>
</evidence>
<evidence type="ECO:0000313" key="6">
    <source>
        <dbReference type="Proteomes" id="UP000249518"/>
    </source>
</evidence>
<evidence type="ECO:0000256" key="2">
    <source>
        <dbReference type="ARBA" id="ARBA00023136"/>
    </source>
</evidence>
<evidence type="ECO:0000256" key="3">
    <source>
        <dbReference type="ARBA" id="ARBA00023237"/>
    </source>
</evidence>
<feature type="domain" description="Outer membrane lipoprotein BamD-like" evidence="4">
    <location>
        <begin position="181"/>
        <end position="266"/>
    </location>
</feature>
<gene>
    <name evidence="5" type="ORF">B0I10_104195</name>
</gene>
<reference evidence="5 6" key="1">
    <citation type="submission" date="2018-06" db="EMBL/GenBank/DDBJ databases">
        <title>Genomic Encyclopedia of Type Strains, Phase III (KMG-III): the genomes of soil and plant-associated and newly described type strains.</title>
        <authorList>
            <person name="Whitman W."/>
        </authorList>
    </citation>
    <scope>NUCLEOTIDE SEQUENCE [LARGE SCALE GENOMIC DNA]</scope>
    <source>
        <strain evidence="5 6">CGMCC 1.12504</strain>
    </source>
</reference>
<dbReference type="OrthoDB" id="9770761at2"/>
<accession>A0A328WYS8</accession>
<proteinExistence type="predicted"/>
<dbReference type="Gene3D" id="1.25.40.10">
    <property type="entry name" value="Tetratricopeptide repeat domain"/>
    <property type="match status" value="1"/>
</dbReference>
<dbReference type="InterPro" id="IPR011990">
    <property type="entry name" value="TPR-like_helical_dom_sf"/>
</dbReference>
<comment type="caution">
    <text evidence="5">The sequence shown here is derived from an EMBL/GenBank/DDBJ whole genome shotgun (WGS) entry which is preliminary data.</text>
</comment>
<keyword evidence="6" id="KW-1185">Reference proteome</keyword>
<organism evidence="5 6">
    <name type="scientific">Flavobacterium lacus</name>
    <dbReference type="NCBI Taxonomy" id="1353778"/>
    <lineage>
        <taxon>Bacteria</taxon>
        <taxon>Pseudomonadati</taxon>
        <taxon>Bacteroidota</taxon>
        <taxon>Flavobacteriia</taxon>
        <taxon>Flavobacteriales</taxon>
        <taxon>Flavobacteriaceae</taxon>
        <taxon>Flavobacterium</taxon>
    </lineage>
</organism>
<dbReference type="InterPro" id="IPR017689">
    <property type="entry name" value="BamD"/>
</dbReference>
<dbReference type="NCBIfam" id="TIGR03302">
    <property type="entry name" value="OM_YfiO"/>
    <property type="match status" value="1"/>
</dbReference>
<protein>
    <submittedName>
        <fullName evidence="5">Beta-barrel assembly machine subunit BamD</fullName>
    </submittedName>
</protein>
<feature type="domain" description="Outer membrane lipoprotein BamD-like" evidence="4">
    <location>
        <begin position="32"/>
        <end position="173"/>
    </location>
</feature>
<dbReference type="SUPFAM" id="SSF48452">
    <property type="entry name" value="TPR-like"/>
    <property type="match status" value="1"/>
</dbReference>
<evidence type="ECO:0000313" key="5">
    <source>
        <dbReference type="EMBL" id="RAR49054.1"/>
    </source>
</evidence>
<dbReference type="RefSeq" id="WP_112085506.1">
    <property type="nucleotide sequence ID" value="NZ_QLSV01000004.1"/>
</dbReference>
<dbReference type="AlphaFoldDB" id="A0A328WYS8"/>
<sequence>MNKLYFVFLIAVVLSSCTPYQKALKSEDIAVKYAAAEEKYNAGKYQKAIRLFEQIAASYRGKPQAEKMFYMYAQSLYKTKQFYTAGYQFESFASGYPKSEKVEEAAFLGALCYSQLSPKYSLDQIDTDKSIEKMQAFIDLYPDSQYLPEANKIAKELREKLEFKAFEIAKQYHTISEAIRDFRAPIVALDNFIADYPGTPYREDAFYYKIEASYKYAVNSVESKVKIRLDETLENYDKFLKQFPESKYREKADKIKENVNKLLPQYSK</sequence>
<keyword evidence="3" id="KW-0998">Cell outer membrane</keyword>
<dbReference type="InterPro" id="IPR039565">
    <property type="entry name" value="BamD-like"/>
</dbReference>
<evidence type="ECO:0000259" key="4">
    <source>
        <dbReference type="Pfam" id="PF13525"/>
    </source>
</evidence>
<dbReference type="PROSITE" id="PS51257">
    <property type="entry name" value="PROKAR_LIPOPROTEIN"/>
    <property type="match status" value="1"/>
</dbReference>
<dbReference type="EMBL" id="QLSV01000004">
    <property type="protein sequence ID" value="RAR49054.1"/>
    <property type="molecule type" value="Genomic_DNA"/>
</dbReference>
<name>A0A328WYS8_9FLAO</name>